<evidence type="ECO:0000256" key="2">
    <source>
        <dbReference type="ARBA" id="ARBA00022723"/>
    </source>
</evidence>
<keyword evidence="8" id="KW-1185">Reference proteome</keyword>
<dbReference type="SUPFAM" id="SSF51621">
    <property type="entry name" value="Phosphoenolpyruvate/pyruvate domain"/>
    <property type="match status" value="1"/>
</dbReference>
<gene>
    <name evidence="6" type="ORF">O9G_004709</name>
    <name evidence="7" type="ORF">ROZALSC1DRAFT_31248</name>
</gene>
<dbReference type="GO" id="GO:0006107">
    <property type="term" value="P:oxaloacetate metabolic process"/>
    <property type="evidence" value="ECO:0007669"/>
    <property type="project" value="TreeGrafter"/>
</dbReference>
<protein>
    <submittedName>
        <fullName evidence="6">Citrate lyase, beta subunit domain-containing protein</fullName>
    </submittedName>
    <submittedName>
        <fullName evidence="7">Phosphoenolpyruvate/pyruvate domain-containing protein</fullName>
    </submittedName>
</protein>
<dbReference type="Gene3D" id="3.20.20.60">
    <property type="entry name" value="Phosphoenolpyruvate-binding domains"/>
    <property type="match status" value="2"/>
</dbReference>
<dbReference type="PIRSF" id="PIRSF015582">
    <property type="entry name" value="Cit_lyase_B"/>
    <property type="match status" value="1"/>
</dbReference>
<dbReference type="PANTHER" id="PTHR32308">
    <property type="entry name" value="LYASE BETA SUBUNIT, PUTATIVE (AFU_ORTHOLOGUE AFUA_4G13030)-RELATED"/>
    <property type="match status" value="1"/>
</dbReference>
<dbReference type="InterPro" id="IPR011206">
    <property type="entry name" value="Citrate_lyase_beta/mcl1/mcl2"/>
</dbReference>
<feature type="binding site" evidence="4">
    <location>
        <position position="96"/>
    </location>
    <ligand>
        <name>Mg(2+)</name>
        <dbReference type="ChEBI" id="CHEBI:18420"/>
    </ligand>
</feature>
<dbReference type="GO" id="GO:0000287">
    <property type="term" value="F:magnesium ion binding"/>
    <property type="evidence" value="ECO:0007669"/>
    <property type="project" value="TreeGrafter"/>
</dbReference>
<evidence type="ECO:0000256" key="4">
    <source>
        <dbReference type="PIRSR" id="PIRSR015582-2"/>
    </source>
</evidence>
<dbReference type="InterPro" id="IPR015813">
    <property type="entry name" value="Pyrv/PenolPyrv_kinase-like_dom"/>
</dbReference>
<dbReference type="AlphaFoldDB" id="A0A075AW19"/>
<name>A0A075AW19_ROZAC</name>
<feature type="domain" description="HpcH/HpaI aldolase/citrate lyase" evidence="5">
    <location>
        <begin position="24"/>
        <end position="72"/>
    </location>
</feature>
<keyword evidence="3 4" id="KW-0460">Magnesium</keyword>
<evidence type="ECO:0000256" key="3">
    <source>
        <dbReference type="ARBA" id="ARBA00022842"/>
    </source>
</evidence>
<keyword evidence="2 4" id="KW-0479">Metal-binding</keyword>
<dbReference type="InterPro" id="IPR040442">
    <property type="entry name" value="Pyrv_kinase-like_dom_sf"/>
</dbReference>
<dbReference type="Proteomes" id="UP000030755">
    <property type="component" value="Unassembled WGS sequence"/>
</dbReference>
<dbReference type="InterPro" id="IPR005000">
    <property type="entry name" value="Aldolase/citrate-lyase_domain"/>
</dbReference>
<keyword evidence="6" id="KW-0456">Lyase</keyword>
<reference evidence="9" key="2">
    <citation type="journal article" date="2018" name="Nat. Microbiol.">
        <title>Leveraging single-cell genomics to expand the fungal tree of life.</title>
        <authorList>
            <person name="Ahrendt S.R."/>
            <person name="Quandt C.A."/>
            <person name="Ciobanu D."/>
            <person name="Clum A."/>
            <person name="Salamov A."/>
            <person name="Andreopoulos B."/>
            <person name="Cheng J.F."/>
            <person name="Woyke T."/>
            <person name="Pelin A."/>
            <person name="Henrissat B."/>
            <person name="Reynolds N.K."/>
            <person name="Benny G.L."/>
            <person name="Smith M.E."/>
            <person name="James T.Y."/>
            <person name="Grigoriev I.V."/>
        </authorList>
    </citation>
    <scope>NUCLEOTIDE SEQUENCE [LARGE SCALE GENOMIC DNA]</scope>
    <source>
        <strain evidence="9">CSF55</strain>
    </source>
</reference>
<dbReference type="STRING" id="988480.A0A075AW19"/>
<dbReference type="GO" id="GO:0016829">
    <property type="term" value="F:lyase activity"/>
    <property type="evidence" value="ECO:0007669"/>
    <property type="project" value="UniProtKB-KW"/>
</dbReference>
<evidence type="ECO:0000313" key="6">
    <source>
        <dbReference type="EMBL" id="EPZ34455.1"/>
    </source>
</evidence>
<dbReference type="EMBL" id="KE560951">
    <property type="protein sequence ID" value="EPZ34455.1"/>
    <property type="molecule type" value="Genomic_DNA"/>
</dbReference>
<keyword evidence="7" id="KW-0670">Pyruvate</keyword>
<dbReference type="Pfam" id="PF03328">
    <property type="entry name" value="HpcH_HpaI"/>
    <property type="match status" value="2"/>
</dbReference>
<organism evidence="6 8">
    <name type="scientific">Rozella allomycis (strain CSF55)</name>
    <dbReference type="NCBI Taxonomy" id="988480"/>
    <lineage>
        <taxon>Eukaryota</taxon>
        <taxon>Fungi</taxon>
        <taxon>Fungi incertae sedis</taxon>
        <taxon>Cryptomycota</taxon>
        <taxon>Cryptomycota incertae sedis</taxon>
        <taxon>Rozella</taxon>
    </lineage>
</organism>
<proteinExistence type="predicted"/>
<feature type="binding site" evidence="4">
    <location>
        <position position="123"/>
    </location>
    <ligand>
        <name>Mg(2+)</name>
        <dbReference type="ChEBI" id="CHEBI:18420"/>
    </ligand>
</feature>
<dbReference type="Proteomes" id="UP000281549">
    <property type="component" value="Unassembled WGS sequence"/>
</dbReference>
<evidence type="ECO:0000259" key="5">
    <source>
        <dbReference type="Pfam" id="PF03328"/>
    </source>
</evidence>
<dbReference type="PANTHER" id="PTHR32308:SF0">
    <property type="entry name" value="HPCH_HPAI ALDOLASE_CITRATE LYASE DOMAIN-CONTAINING PROTEIN"/>
    <property type="match status" value="1"/>
</dbReference>
<dbReference type="OrthoDB" id="1773at2759"/>
<evidence type="ECO:0000313" key="9">
    <source>
        <dbReference type="Proteomes" id="UP000281549"/>
    </source>
</evidence>
<reference evidence="7" key="3">
    <citation type="submission" date="2018-08" db="EMBL/GenBank/DDBJ databases">
        <title>Leveraging single-cell genomics to expand the Fungal Tree of Life.</title>
        <authorList>
            <consortium name="DOE Joint Genome Institute"/>
            <person name="Ahrendt S.R."/>
            <person name="Quandt C.A."/>
            <person name="Ciobanu D."/>
            <person name="Clum A."/>
            <person name="Salamov A."/>
            <person name="Andreopoulos B."/>
            <person name="Cheng J.-F."/>
            <person name="Woyke T."/>
            <person name="Pelin A."/>
            <person name="Henrissat B."/>
            <person name="Reynolds N."/>
            <person name="Benny G.L."/>
            <person name="Smith M.E."/>
            <person name="James T.Y."/>
            <person name="Grigoriev I.V."/>
        </authorList>
    </citation>
    <scope>NUCLEOTIDE SEQUENCE</scope>
    <source>
        <strain evidence="7">CSF55</strain>
    </source>
</reference>
<sequence length="260" mass="29392">MPQLIIYEFCMSSIARALFSRRCIFNVPGNSMKKIEKASILMADTIVFDLEDGVPLNGKVDARNMIYKAIKKRKGSVNTHECYWIGTNIQLLACIESSKAFSSMKDICLSSSRLAGLVFSAEDFCAESDQIKVWNYFTPDPLWLYAVILSVCSLIAKSFGLQAIDMVCLDYKDTQKLERECTMGRSMGYTGKQAIHPDQIKVIQGLFSPSEKEYKSALEIVQKYQEHIDRGIGAFEYQGKVVDLPVVKKAEKIVRSYEQK</sequence>
<dbReference type="OMA" id="WTTPWTH"/>
<dbReference type="HOGENOM" id="CLU_044864_1_1_1"/>
<reference evidence="6 8" key="1">
    <citation type="journal article" date="2013" name="Curr. Biol.">
        <title>Shared signatures of parasitism and phylogenomics unite Cryptomycota and microsporidia.</title>
        <authorList>
            <person name="James T.Y."/>
            <person name="Pelin A."/>
            <person name="Bonen L."/>
            <person name="Ahrendt S."/>
            <person name="Sain D."/>
            <person name="Corradi N."/>
            <person name="Stajich J.E."/>
        </authorList>
    </citation>
    <scope>NUCLEOTIDE SEQUENCE [LARGE SCALE GENOMIC DNA]</scope>
    <source>
        <strain evidence="6">CSF55</strain>
        <strain evidence="6">CSF55</strain>
    </source>
</reference>
<accession>A0A075AW19</accession>
<evidence type="ECO:0000313" key="8">
    <source>
        <dbReference type="Proteomes" id="UP000030755"/>
    </source>
</evidence>
<dbReference type="EMBL" id="ML006162">
    <property type="protein sequence ID" value="RKP16891.1"/>
    <property type="molecule type" value="Genomic_DNA"/>
</dbReference>
<evidence type="ECO:0000256" key="1">
    <source>
        <dbReference type="ARBA" id="ARBA00001946"/>
    </source>
</evidence>
<feature type="domain" description="HpcH/HpaI aldolase/citrate lyase" evidence="5">
    <location>
        <begin position="87"/>
        <end position="197"/>
    </location>
</feature>
<evidence type="ECO:0000313" key="7">
    <source>
        <dbReference type="EMBL" id="RKP16891.1"/>
    </source>
</evidence>
<comment type="cofactor">
    <cofactor evidence="1">
        <name>Mg(2+)</name>
        <dbReference type="ChEBI" id="CHEBI:18420"/>
    </cofactor>
</comment>